<sequence>MAKLCHLVIVWVQVCLVWALPSLLDATIDDLRAGLEDGDFTSVELVTAYIARITEVNPVLHAVTEINPDALEIAAELDEERAQGKCRGPLHGIPILIKNNIATFDKMNNTAGSFALLGARPQRDAFVASRLRKAGAVLLGKSNLSQWANFRSSNSSNGWSAHGGQTKGAYIPDQDPSGSSSGSGVSSSLGLAAACLGTETDGSILSPSQRNNIVGIKPTVGLTSRDLVIPISEHQDTIGPMARTVKDAAYLLSAIAGPDPNDNYTSAIPANLSIPLLPDYVAACDPNALFGARLGIPNNVLEAFASFDNTSDPENSAFFSTLSLFTDSGATIIQNADFTNLTEWISSEAEGKVLNADFITNLASYLSKLTTNPNNITSLSDLSNFTKRTAPEWEEYPSRNTATWDEALDPIEGFNNSDPRFWPFLQEDLFLGGEGGLLGALERYDLDAIILPTSMAPGFAAIIGAPVVTVPLGAYPDDTPIQKDRRGDLVAKGPGVPFGISFLGRKFDEAKLIGLAYAFEQKTQVRGKVKPYLAPWTQVKIKSNCSRL</sequence>
<evidence type="ECO:0000259" key="3">
    <source>
        <dbReference type="Pfam" id="PF01425"/>
    </source>
</evidence>
<comment type="caution">
    <text evidence="4">The sequence shown here is derived from an EMBL/GenBank/DDBJ whole genome shotgun (WGS) entry which is preliminary data.</text>
</comment>
<dbReference type="AlphaFoldDB" id="A0AAN6Y1Y3"/>
<evidence type="ECO:0000313" key="5">
    <source>
        <dbReference type="Proteomes" id="UP001301769"/>
    </source>
</evidence>
<proteinExistence type="predicted"/>
<gene>
    <name evidence="4" type="ORF">QBC37DRAFT_391884</name>
</gene>
<evidence type="ECO:0000313" key="4">
    <source>
        <dbReference type="EMBL" id="KAK4208622.1"/>
    </source>
</evidence>
<accession>A0AAN6Y1Y3</accession>
<reference evidence="4" key="1">
    <citation type="journal article" date="2023" name="Mol. Phylogenet. Evol.">
        <title>Genome-scale phylogeny and comparative genomics of the fungal order Sordariales.</title>
        <authorList>
            <person name="Hensen N."/>
            <person name="Bonometti L."/>
            <person name="Westerberg I."/>
            <person name="Brannstrom I.O."/>
            <person name="Guillou S."/>
            <person name="Cros-Aarteil S."/>
            <person name="Calhoun S."/>
            <person name="Haridas S."/>
            <person name="Kuo A."/>
            <person name="Mondo S."/>
            <person name="Pangilinan J."/>
            <person name="Riley R."/>
            <person name="LaButti K."/>
            <person name="Andreopoulos B."/>
            <person name="Lipzen A."/>
            <person name="Chen C."/>
            <person name="Yan M."/>
            <person name="Daum C."/>
            <person name="Ng V."/>
            <person name="Clum A."/>
            <person name="Steindorff A."/>
            <person name="Ohm R.A."/>
            <person name="Martin F."/>
            <person name="Silar P."/>
            <person name="Natvig D.O."/>
            <person name="Lalanne C."/>
            <person name="Gautier V."/>
            <person name="Ament-Velasquez S.L."/>
            <person name="Kruys A."/>
            <person name="Hutchinson M.I."/>
            <person name="Powell A.J."/>
            <person name="Barry K."/>
            <person name="Miller A.N."/>
            <person name="Grigoriev I.V."/>
            <person name="Debuchy R."/>
            <person name="Gladieux P."/>
            <person name="Hiltunen Thoren M."/>
            <person name="Johannesson H."/>
        </authorList>
    </citation>
    <scope>NUCLEOTIDE SEQUENCE</scope>
    <source>
        <strain evidence="4">PSN293</strain>
    </source>
</reference>
<dbReference type="Gene3D" id="3.90.1300.10">
    <property type="entry name" value="Amidase signature (AS) domain"/>
    <property type="match status" value="1"/>
</dbReference>
<protein>
    <submittedName>
        <fullName evidence="4">Amidase</fullName>
    </submittedName>
</protein>
<dbReference type="EMBL" id="MU858236">
    <property type="protein sequence ID" value="KAK4208622.1"/>
    <property type="molecule type" value="Genomic_DNA"/>
</dbReference>
<dbReference type="InterPro" id="IPR023631">
    <property type="entry name" value="Amidase_dom"/>
</dbReference>
<feature type="domain" description="Amidase" evidence="3">
    <location>
        <begin position="44"/>
        <end position="390"/>
    </location>
</feature>
<dbReference type="Pfam" id="PF01425">
    <property type="entry name" value="Amidase"/>
    <property type="match status" value="1"/>
</dbReference>
<evidence type="ECO:0000256" key="2">
    <source>
        <dbReference type="SAM" id="SignalP"/>
    </source>
</evidence>
<organism evidence="4 5">
    <name type="scientific">Rhypophila decipiens</name>
    <dbReference type="NCBI Taxonomy" id="261697"/>
    <lineage>
        <taxon>Eukaryota</taxon>
        <taxon>Fungi</taxon>
        <taxon>Dikarya</taxon>
        <taxon>Ascomycota</taxon>
        <taxon>Pezizomycotina</taxon>
        <taxon>Sordariomycetes</taxon>
        <taxon>Sordariomycetidae</taxon>
        <taxon>Sordariales</taxon>
        <taxon>Naviculisporaceae</taxon>
        <taxon>Rhypophila</taxon>
    </lineage>
</organism>
<name>A0AAN6Y1Y3_9PEZI</name>
<dbReference type="PANTHER" id="PTHR42678:SF34">
    <property type="entry name" value="OS04G0183300 PROTEIN"/>
    <property type="match status" value="1"/>
</dbReference>
<feature type="signal peptide" evidence="2">
    <location>
        <begin position="1"/>
        <end position="19"/>
    </location>
</feature>
<feature type="chain" id="PRO_5043048054" evidence="2">
    <location>
        <begin position="20"/>
        <end position="548"/>
    </location>
</feature>
<reference evidence="4" key="2">
    <citation type="submission" date="2023-05" db="EMBL/GenBank/DDBJ databases">
        <authorList>
            <consortium name="Lawrence Berkeley National Laboratory"/>
            <person name="Steindorff A."/>
            <person name="Hensen N."/>
            <person name="Bonometti L."/>
            <person name="Westerberg I."/>
            <person name="Brannstrom I.O."/>
            <person name="Guillou S."/>
            <person name="Cros-Aarteil S."/>
            <person name="Calhoun S."/>
            <person name="Haridas S."/>
            <person name="Kuo A."/>
            <person name="Mondo S."/>
            <person name="Pangilinan J."/>
            <person name="Riley R."/>
            <person name="Labutti K."/>
            <person name="Andreopoulos B."/>
            <person name="Lipzen A."/>
            <person name="Chen C."/>
            <person name="Yanf M."/>
            <person name="Daum C."/>
            <person name="Ng V."/>
            <person name="Clum A."/>
            <person name="Ohm R."/>
            <person name="Martin F."/>
            <person name="Silar P."/>
            <person name="Natvig D."/>
            <person name="Lalanne C."/>
            <person name="Gautier V."/>
            <person name="Ament-Velasquez S.L."/>
            <person name="Kruys A."/>
            <person name="Hutchinson M.I."/>
            <person name="Powell A.J."/>
            <person name="Barry K."/>
            <person name="Miller A.N."/>
            <person name="Grigoriev I.V."/>
            <person name="Debuchy R."/>
            <person name="Gladieux P."/>
            <person name="Thoren M.H."/>
            <person name="Johannesson H."/>
        </authorList>
    </citation>
    <scope>NUCLEOTIDE SEQUENCE</scope>
    <source>
        <strain evidence="4">PSN293</strain>
    </source>
</reference>
<feature type="region of interest" description="Disordered" evidence="1">
    <location>
        <begin position="155"/>
        <end position="184"/>
    </location>
</feature>
<dbReference type="PANTHER" id="PTHR42678">
    <property type="entry name" value="AMIDASE"/>
    <property type="match status" value="1"/>
</dbReference>
<keyword evidence="2" id="KW-0732">Signal</keyword>
<keyword evidence="5" id="KW-1185">Reference proteome</keyword>
<dbReference type="Proteomes" id="UP001301769">
    <property type="component" value="Unassembled WGS sequence"/>
</dbReference>
<dbReference type="SUPFAM" id="SSF75304">
    <property type="entry name" value="Amidase signature (AS) enzymes"/>
    <property type="match status" value="1"/>
</dbReference>
<dbReference type="InterPro" id="IPR036928">
    <property type="entry name" value="AS_sf"/>
</dbReference>
<evidence type="ECO:0000256" key="1">
    <source>
        <dbReference type="SAM" id="MobiDB-lite"/>
    </source>
</evidence>